<dbReference type="AlphaFoldDB" id="C8PFP3"/>
<dbReference type="Proteomes" id="UP000005709">
    <property type="component" value="Unassembled WGS sequence"/>
</dbReference>
<organism evidence="1 2">
    <name type="scientific">Campylobacter gracilis RM3268</name>
    <dbReference type="NCBI Taxonomy" id="553220"/>
    <lineage>
        <taxon>Bacteria</taxon>
        <taxon>Pseudomonadati</taxon>
        <taxon>Campylobacterota</taxon>
        <taxon>Epsilonproteobacteria</taxon>
        <taxon>Campylobacterales</taxon>
        <taxon>Campylobacteraceae</taxon>
        <taxon>Campylobacter</taxon>
    </lineage>
</organism>
<dbReference type="EMBL" id="ACYG01000017">
    <property type="protein sequence ID" value="EEV18355.1"/>
    <property type="molecule type" value="Genomic_DNA"/>
</dbReference>
<keyword evidence="2" id="KW-1185">Reference proteome</keyword>
<reference evidence="1 2" key="1">
    <citation type="submission" date="2009-07" db="EMBL/GenBank/DDBJ databases">
        <authorList>
            <person name="Madupu R."/>
            <person name="Sebastian Y."/>
            <person name="Durkin A.S."/>
            <person name="Torralba M."/>
            <person name="Methe B."/>
            <person name="Sutton G.G."/>
            <person name="Strausberg R.L."/>
            <person name="Nelson K.E."/>
        </authorList>
    </citation>
    <scope>NUCLEOTIDE SEQUENCE [LARGE SCALE GENOMIC DNA]</scope>
    <source>
        <strain evidence="1 2">RM3268</strain>
    </source>
</reference>
<gene>
    <name evidence="1" type="ORF">CAMGR0001_0686</name>
</gene>
<protein>
    <submittedName>
        <fullName evidence="1">Uncharacterized protein</fullName>
    </submittedName>
</protein>
<evidence type="ECO:0000313" key="1">
    <source>
        <dbReference type="EMBL" id="EEV18355.1"/>
    </source>
</evidence>
<evidence type="ECO:0000313" key="2">
    <source>
        <dbReference type="Proteomes" id="UP000005709"/>
    </source>
</evidence>
<sequence>MRYRLSVNHTMRYQCGIGGAVYADFRRDVAKFLQVALAV</sequence>
<proteinExistence type="predicted"/>
<comment type="caution">
    <text evidence="1">The sequence shown here is derived from an EMBL/GenBank/DDBJ whole genome shotgun (WGS) entry which is preliminary data.</text>
</comment>
<name>C8PFP3_9BACT</name>
<accession>C8PFP3</accession>